<dbReference type="EC" id="2.4.1.54" evidence="2"/>
<dbReference type="SUPFAM" id="SSF53448">
    <property type="entry name" value="Nucleotide-diphospho-sugar transferases"/>
    <property type="match status" value="1"/>
</dbReference>
<dbReference type="PANTHER" id="PTHR48090:SF7">
    <property type="entry name" value="RFBJ PROTEIN"/>
    <property type="match status" value="1"/>
</dbReference>
<sequence length="233" mass="26251">MKKVLLIIPAYNEEESIERTISSVRNFIKNNALSFHLDYLVVNDGSNDNTEKLVRNMGVDLINLRTNLGLTGGFMAGMKYAQRHSYDFAIQFDADGQHLPEYISIMVDASENGADVVVGSRFVEEKRPNSLRMAGNTLISTAIKVTTGQTINDPTSGMRLFSKKAIEYYVSGTNMTPEPETVSYFIKKGFSVKEVQVKMQDRLAGESYLNLRRSIQYMTRVAISILILQPFRK</sequence>
<proteinExistence type="predicted"/>
<evidence type="ECO:0000259" key="1">
    <source>
        <dbReference type="Pfam" id="PF00535"/>
    </source>
</evidence>
<dbReference type="InterPro" id="IPR050256">
    <property type="entry name" value="Glycosyltransferase_2"/>
</dbReference>
<organism evidence="2 3">
    <name type="scientific">Lactococcus lactis subsp. lactis</name>
    <name type="common">Streptococcus lactis</name>
    <dbReference type="NCBI Taxonomy" id="1360"/>
    <lineage>
        <taxon>Bacteria</taxon>
        <taxon>Bacillati</taxon>
        <taxon>Bacillota</taxon>
        <taxon>Bacilli</taxon>
        <taxon>Lactobacillales</taxon>
        <taxon>Streptococcaceae</taxon>
        <taxon>Lactococcus</taxon>
    </lineage>
</organism>
<feature type="domain" description="Glycosyltransferase 2-like" evidence="1">
    <location>
        <begin position="6"/>
        <end position="167"/>
    </location>
</feature>
<protein>
    <submittedName>
        <fullName evidence="2">Undecaprenyl-phosphate mannosyltransferase</fullName>
        <ecNumber evidence="2">2.4.1.54</ecNumber>
    </submittedName>
</protein>
<dbReference type="PANTHER" id="PTHR48090">
    <property type="entry name" value="UNDECAPRENYL-PHOSPHATE 4-DEOXY-4-FORMAMIDO-L-ARABINOSE TRANSFERASE-RELATED"/>
    <property type="match status" value="1"/>
</dbReference>
<dbReference type="InterPro" id="IPR001173">
    <property type="entry name" value="Glyco_trans_2-like"/>
</dbReference>
<dbReference type="AlphaFoldDB" id="A0A2N5WDD1"/>
<dbReference type="Proteomes" id="UP000234865">
    <property type="component" value="Unassembled WGS sequence"/>
</dbReference>
<dbReference type="EMBL" id="PKRZ01000001">
    <property type="protein sequence ID" value="PLW60251.1"/>
    <property type="molecule type" value="Genomic_DNA"/>
</dbReference>
<dbReference type="InterPro" id="IPR029044">
    <property type="entry name" value="Nucleotide-diphossugar_trans"/>
</dbReference>
<evidence type="ECO:0000313" key="3">
    <source>
        <dbReference type="Proteomes" id="UP000234865"/>
    </source>
</evidence>
<keyword evidence="2" id="KW-0808">Transferase</keyword>
<dbReference type="GO" id="GO:0047267">
    <property type="term" value="F:undecaprenyl-phosphate mannosyltransferase activity"/>
    <property type="evidence" value="ECO:0007669"/>
    <property type="project" value="UniProtKB-EC"/>
</dbReference>
<accession>A0A2N5WDD1</accession>
<dbReference type="RefSeq" id="WP_095586654.1">
    <property type="nucleotide sequence ID" value="NZ_CP191279.1"/>
</dbReference>
<dbReference type="Gene3D" id="3.90.550.10">
    <property type="entry name" value="Spore Coat Polysaccharide Biosynthesis Protein SpsA, Chain A"/>
    <property type="match status" value="1"/>
</dbReference>
<comment type="caution">
    <text evidence="2">The sequence shown here is derived from an EMBL/GenBank/DDBJ whole genome shotgun (WGS) entry which is preliminary data.</text>
</comment>
<gene>
    <name evidence="2" type="ORF">CYU10_001212</name>
</gene>
<dbReference type="Pfam" id="PF00535">
    <property type="entry name" value="Glycos_transf_2"/>
    <property type="match status" value="1"/>
</dbReference>
<dbReference type="CDD" id="cd04179">
    <property type="entry name" value="DPM_DPG-synthase_like"/>
    <property type="match status" value="1"/>
</dbReference>
<reference evidence="3" key="1">
    <citation type="submission" date="2016-08" db="EMBL/GenBank/DDBJ databases">
        <title>Comparative genomics of Lactococcus lactis strain WFLU12 isolated from the gastrointestinal tract of wild olive flounder (Paralichythys olivaceus).</title>
        <authorList>
            <person name="Nguyen T.L."/>
            <person name="Kim D.-H."/>
        </authorList>
    </citation>
    <scope>NUCLEOTIDE SEQUENCE [LARGE SCALE GENOMIC DNA]</scope>
    <source>
        <strain evidence="3">WFLU12</strain>
    </source>
</reference>
<keyword evidence="2" id="KW-0328">Glycosyltransferase</keyword>
<evidence type="ECO:0000313" key="2">
    <source>
        <dbReference type="EMBL" id="PLW60251.1"/>
    </source>
</evidence>
<name>A0A2N5WDD1_LACLL</name>